<dbReference type="GeneID" id="85475882"/>
<dbReference type="Pfam" id="PF01266">
    <property type="entry name" value="DAO"/>
    <property type="match status" value="1"/>
</dbReference>
<keyword evidence="4" id="KW-1185">Reference proteome</keyword>
<proteinExistence type="predicted"/>
<feature type="compositionally biased region" description="Low complexity" evidence="1">
    <location>
        <begin position="371"/>
        <end position="384"/>
    </location>
</feature>
<dbReference type="EMBL" id="JAHMHQ010000019">
    <property type="protein sequence ID" value="KAK1625615.1"/>
    <property type="molecule type" value="Genomic_DNA"/>
</dbReference>
<protein>
    <submittedName>
        <fullName evidence="3">FAD dependent oxidoreductase-domain-containing protein</fullName>
    </submittedName>
</protein>
<feature type="region of interest" description="Disordered" evidence="1">
    <location>
        <begin position="365"/>
        <end position="395"/>
    </location>
</feature>
<dbReference type="SUPFAM" id="SSF51905">
    <property type="entry name" value="FAD/NAD(P)-binding domain"/>
    <property type="match status" value="1"/>
</dbReference>
<gene>
    <name evidence="3" type="ORF">BDP81DRAFT_435061</name>
</gene>
<dbReference type="Proteomes" id="UP001243989">
    <property type="component" value="Unassembled WGS sequence"/>
</dbReference>
<dbReference type="RefSeq" id="XP_060441610.1">
    <property type="nucleotide sequence ID" value="XM_060591020.1"/>
</dbReference>
<evidence type="ECO:0000256" key="1">
    <source>
        <dbReference type="SAM" id="MobiDB-lite"/>
    </source>
</evidence>
<dbReference type="InterPro" id="IPR036188">
    <property type="entry name" value="FAD/NAD-bd_sf"/>
</dbReference>
<feature type="domain" description="FAD dependent oxidoreductase" evidence="2">
    <location>
        <begin position="108"/>
        <end position="571"/>
    </location>
</feature>
<dbReference type="PANTHER" id="PTHR13847:SF213">
    <property type="entry name" value="DEPENDENT OXIDOREDUCTASE, PUTATIVE-RELATED"/>
    <property type="match status" value="1"/>
</dbReference>
<dbReference type="GO" id="GO:0005737">
    <property type="term" value="C:cytoplasm"/>
    <property type="evidence" value="ECO:0007669"/>
    <property type="project" value="TreeGrafter"/>
</dbReference>
<dbReference type="PANTHER" id="PTHR13847">
    <property type="entry name" value="SARCOSINE DEHYDROGENASE-RELATED"/>
    <property type="match status" value="1"/>
</dbReference>
<accession>A0AAI9ZL81</accession>
<reference evidence="3" key="1">
    <citation type="submission" date="2021-06" db="EMBL/GenBank/DDBJ databases">
        <title>Comparative genomics, transcriptomics and evolutionary studies reveal genomic signatures of adaptation to plant cell wall in hemibiotrophic fungi.</title>
        <authorList>
            <consortium name="DOE Joint Genome Institute"/>
            <person name="Baroncelli R."/>
            <person name="Diaz J.F."/>
            <person name="Benocci T."/>
            <person name="Peng M."/>
            <person name="Battaglia E."/>
            <person name="Haridas S."/>
            <person name="Andreopoulos W."/>
            <person name="Labutti K."/>
            <person name="Pangilinan J."/>
            <person name="Floch G.L."/>
            <person name="Makela M.R."/>
            <person name="Henrissat B."/>
            <person name="Grigoriev I.V."/>
            <person name="Crouch J.A."/>
            <person name="De Vries R.P."/>
            <person name="Sukno S.A."/>
            <person name="Thon M.R."/>
        </authorList>
    </citation>
    <scope>NUCLEOTIDE SEQUENCE</scope>
    <source>
        <strain evidence="3">CBS 102054</strain>
    </source>
</reference>
<evidence type="ECO:0000259" key="2">
    <source>
        <dbReference type="Pfam" id="PF01266"/>
    </source>
</evidence>
<dbReference type="Gene3D" id="3.50.50.60">
    <property type="entry name" value="FAD/NAD(P)-binding domain"/>
    <property type="match status" value="1"/>
</dbReference>
<evidence type="ECO:0000313" key="3">
    <source>
        <dbReference type="EMBL" id="KAK1625615.1"/>
    </source>
</evidence>
<name>A0AAI9ZL81_9PEZI</name>
<comment type="caution">
    <text evidence="3">The sequence shown here is derived from an EMBL/GenBank/DDBJ whole genome shotgun (WGS) entry which is preliminary data.</text>
</comment>
<sequence length="622" mass="66508">MLDFLTLSSLIKENHLYFPFVSSKRVRKRRHNAKMGSILSSLRGATKTVTAVAKLLLDLNKTYQALLTRVNAPPGLPHANPSNPYWLDDPPFPELVDAQSEKLPAEADVVIIGSGITGAAVARGLFAAAAAGDVSDEEGRDGEGKKGPRVVVLEARRLCAGATGRNGGHVKASPHELFTKLARYFGKEGAARLTRFALRTAEAVLEVGGEEGREVAECRRVETVDFFLDDKGFEEGKKEVEELRRWVPEVEIAVLGREETEARFGVEGGHVSGGLVYSAGAMWPYRLVAKIWKELVDEFAGRLSLEMNTAVDGVEVDGEGGGRPYVVRTPRGVIRARHVVHATNAHAGQFLPGLRGKMAGVKAHMTAQRPSTTTTSSGQGTQQAEGGGGFQWPDNSRTGSKSWSILYGSGAFDYVTQRPNGDVMLGGGFARSAGEGVDMVGVYDDSGTDGMTIAHVSGVMNAVFGARWRGDVVRVWSGVLGVTGDMAPFVGRVPASAAGVKGKKESVSSSTSLSSWFGLKKGRESVKVKKVGKTVDELEEEHPWMGAEAGQWVSAGYCGDGMVWAWLCGTALGVMVAGKEDAVLEKGVGFPGGRLGEWFPHELLLTEARLKKADLSNLVDEI</sequence>
<evidence type="ECO:0000313" key="4">
    <source>
        <dbReference type="Proteomes" id="UP001243989"/>
    </source>
</evidence>
<dbReference type="Gene3D" id="3.30.9.10">
    <property type="entry name" value="D-Amino Acid Oxidase, subunit A, domain 2"/>
    <property type="match status" value="1"/>
</dbReference>
<dbReference type="InterPro" id="IPR006076">
    <property type="entry name" value="FAD-dep_OxRdtase"/>
</dbReference>
<dbReference type="AlphaFoldDB" id="A0AAI9ZL81"/>
<organism evidence="3 4">
    <name type="scientific">Colletotrichum phormii</name>
    <dbReference type="NCBI Taxonomy" id="359342"/>
    <lineage>
        <taxon>Eukaryota</taxon>
        <taxon>Fungi</taxon>
        <taxon>Dikarya</taxon>
        <taxon>Ascomycota</taxon>
        <taxon>Pezizomycotina</taxon>
        <taxon>Sordariomycetes</taxon>
        <taxon>Hypocreomycetidae</taxon>
        <taxon>Glomerellales</taxon>
        <taxon>Glomerellaceae</taxon>
        <taxon>Colletotrichum</taxon>
        <taxon>Colletotrichum acutatum species complex</taxon>
    </lineage>
</organism>